<gene>
    <name evidence="1" type="ORF">HHL14_11305</name>
</gene>
<protein>
    <submittedName>
        <fullName evidence="1">Uncharacterized protein</fullName>
    </submittedName>
</protein>
<dbReference type="Proteomes" id="UP000583127">
    <property type="component" value="Unassembled WGS sequence"/>
</dbReference>
<proteinExistence type="predicted"/>
<sequence>MQRGFEKQFHRCSGGFFIFILLCTFALADSSLFFRRPASAYGAARAGLPRFAATFAARRLCFF</sequence>
<reference evidence="1 2" key="1">
    <citation type="submission" date="2020-04" db="EMBL/GenBank/DDBJ databases">
        <title>Paraburkholderia sp. G-4-1-8 isolated from soil.</title>
        <authorList>
            <person name="Dahal R.H."/>
        </authorList>
    </citation>
    <scope>NUCLEOTIDE SEQUENCE [LARGE SCALE GENOMIC DNA]</scope>
    <source>
        <strain evidence="1 2">G-4-1-8</strain>
    </source>
</reference>
<name>A0A7X9ZX44_9BURK</name>
<evidence type="ECO:0000313" key="2">
    <source>
        <dbReference type="Proteomes" id="UP000583127"/>
    </source>
</evidence>
<evidence type="ECO:0000313" key="1">
    <source>
        <dbReference type="EMBL" id="NML31416.1"/>
    </source>
</evidence>
<dbReference type="AlphaFoldDB" id="A0A7X9ZX44"/>
<organism evidence="1 2">
    <name type="scientific">Paraburkholderia antibiotica</name>
    <dbReference type="NCBI Taxonomy" id="2728839"/>
    <lineage>
        <taxon>Bacteria</taxon>
        <taxon>Pseudomonadati</taxon>
        <taxon>Pseudomonadota</taxon>
        <taxon>Betaproteobacteria</taxon>
        <taxon>Burkholderiales</taxon>
        <taxon>Burkholderiaceae</taxon>
        <taxon>Paraburkholderia</taxon>
    </lineage>
</organism>
<dbReference type="EMBL" id="JABBFZ010000005">
    <property type="protein sequence ID" value="NML31416.1"/>
    <property type="molecule type" value="Genomic_DNA"/>
</dbReference>
<accession>A0A7X9ZX44</accession>
<dbReference type="RefSeq" id="WP_169497694.1">
    <property type="nucleotide sequence ID" value="NZ_JABBFZ010000005.1"/>
</dbReference>
<comment type="caution">
    <text evidence="1">The sequence shown here is derived from an EMBL/GenBank/DDBJ whole genome shotgun (WGS) entry which is preliminary data.</text>
</comment>
<keyword evidence="2" id="KW-1185">Reference proteome</keyword>